<dbReference type="InterPro" id="IPR027417">
    <property type="entry name" value="P-loop_NTPase"/>
</dbReference>
<evidence type="ECO:0000256" key="7">
    <source>
        <dbReference type="ARBA" id="ARBA00022967"/>
    </source>
</evidence>
<evidence type="ECO:0000256" key="2">
    <source>
        <dbReference type="ARBA" id="ARBA00008936"/>
    </source>
</evidence>
<evidence type="ECO:0000313" key="15">
    <source>
        <dbReference type="Proteomes" id="UP000019095"/>
    </source>
</evidence>
<evidence type="ECO:0000256" key="9">
    <source>
        <dbReference type="ARBA" id="ARBA00023136"/>
    </source>
</evidence>
<dbReference type="SMART" id="SM00382">
    <property type="entry name" value="AAA"/>
    <property type="match status" value="1"/>
</dbReference>
<dbReference type="SUPFAM" id="SSF50615">
    <property type="entry name" value="N-terminal domain of alpha and beta subunits of F1 ATP synthase"/>
    <property type="match status" value="1"/>
</dbReference>
<organism evidence="14 15">
    <name type="scientific">Advenella mimigardefordensis (strain DSM 17166 / LMG 22922 / DPN7)</name>
    <dbReference type="NCBI Taxonomy" id="1247726"/>
    <lineage>
        <taxon>Bacteria</taxon>
        <taxon>Pseudomonadati</taxon>
        <taxon>Pseudomonadota</taxon>
        <taxon>Betaproteobacteria</taxon>
        <taxon>Burkholderiales</taxon>
        <taxon>Alcaligenaceae</taxon>
    </lineage>
</organism>
<keyword evidence="7 12" id="KW-1278">Translocase</keyword>
<dbReference type="FunFam" id="1.10.1140.10:FF:000001">
    <property type="entry name" value="ATP synthase subunit beta"/>
    <property type="match status" value="1"/>
</dbReference>
<accession>W0PCT9</accession>
<name>W0PCT9_ADVMD</name>
<evidence type="ECO:0000256" key="5">
    <source>
        <dbReference type="ARBA" id="ARBA00022781"/>
    </source>
</evidence>
<dbReference type="InterPro" id="IPR005722">
    <property type="entry name" value="ATP_synth_F1_bsu"/>
</dbReference>
<keyword evidence="15" id="KW-1185">Reference proteome</keyword>
<dbReference type="Pfam" id="PF00006">
    <property type="entry name" value="ATP-synt_ab"/>
    <property type="match status" value="1"/>
</dbReference>
<gene>
    <name evidence="12 14" type="primary">atpD</name>
    <name evidence="14" type="ORF">MIM_c07520</name>
</gene>
<dbReference type="InterPro" id="IPR020003">
    <property type="entry name" value="ATPase_a/bsu_AS"/>
</dbReference>
<evidence type="ECO:0000256" key="12">
    <source>
        <dbReference type="HAMAP-Rule" id="MF_01347"/>
    </source>
</evidence>
<dbReference type="OrthoDB" id="9801639at2"/>
<dbReference type="Gene3D" id="1.10.1140.10">
    <property type="entry name" value="Bovine Mitochondrial F1-atpase, Atp Synthase Beta Chain, Chain D, domain 3"/>
    <property type="match status" value="1"/>
</dbReference>
<keyword evidence="8 12" id="KW-0406">Ion transport</keyword>
<dbReference type="SUPFAM" id="SSF47917">
    <property type="entry name" value="C-terminal domain of alpha and beta subunits of F1 ATP synthase"/>
    <property type="match status" value="1"/>
</dbReference>
<dbReference type="SUPFAM" id="SSF52540">
    <property type="entry name" value="P-loop containing nucleoside triphosphate hydrolases"/>
    <property type="match status" value="1"/>
</dbReference>
<dbReference type="GO" id="GO:0005886">
    <property type="term" value="C:plasma membrane"/>
    <property type="evidence" value="ECO:0007669"/>
    <property type="project" value="UniProtKB-SubCell"/>
</dbReference>
<dbReference type="InterPro" id="IPR055190">
    <property type="entry name" value="ATP-synt_VA_C"/>
</dbReference>
<dbReference type="InterPro" id="IPR004100">
    <property type="entry name" value="ATPase_F1/V1/A1_a/bsu_N"/>
</dbReference>
<dbReference type="CDD" id="cd18110">
    <property type="entry name" value="ATP-synt_F1_beta_C"/>
    <property type="match status" value="1"/>
</dbReference>
<dbReference type="RefSeq" id="WP_025371455.1">
    <property type="nucleotide sequence ID" value="NZ_CP003915.1"/>
</dbReference>
<dbReference type="InterPro" id="IPR024034">
    <property type="entry name" value="ATPase_F1/V1_b/a_C"/>
</dbReference>
<dbReference type="HOGENOM" id="CLU_022398_0_2_4"/>
<feature type="domain" description="AAA+ ATPase" evidence="13">
    <location>
        <begin position="147"/>
        <end position="324"/>
    </location>
</feature>
<dbReference type="CDD" id="cd18115">
    <property type="entry name" value="ATP-synt_F1_beta_N"/>
    <property type="match status" value="1"/>
</dbReference>
<keyword evidence="11 12" id="KW-0066">ATP synthesis</keyword>
<dbReference type="EMBL" id="CP003915">
    <property type="protein sequence ID" value="AHG62853.1"/>
    <property type="molecule type" value="Genomic_DNA"/>
</dbReference>
<dbReference type="PROSITE" id="PS00152">
    <property type="entry name" value="ATPASE_ALPHA_BETA"/>
    <property type="match status" value="1"/>
</dbReference>
<comment type="catalytic activity">
    <reaction evidence="12">
        <text>ATP + H2O + 4 H(+)(in) = ADP + phosphate + 5 H(+)(out)</text>
        <dbReference type="Rhea" id="RHEA:57720"/>
        <dbReference type="ChEBI" id="CHEBI:15377"/>
        <dbReference type="ChEBI" id="CHEBI:15378"/>
        <dbReference type="ChEBI" id="CHEBI:30616"/>
        <dbReference type="ChEBI" id="CHEBI:43474"/>
        <dbReference type="ChEBI" id="CHEBI:456216"/>
        <dbReference type="EC" id="7.1.2.2"/>
    </reaction>
</comment>
<dbReference type="Gene3D" id="3.40.50.300">
    <property type="entry name" value="P-loop containing nucleotide triphosphate hydrolases"/>
    <property type="match status" value="1"/>
</dbReference>
<sequence>MSNGTIVQCIGAVVDIQFPRDNMPKVYEALVLADNESKFAEKGLTLEVQQQLGDGVVRTIALGSSDGLRRGMAVDRTNAAISVPVGEGTLGRIMDVLGRPIDEAGPIASEEKREIHQAAPKFDELSPSVELLETGIKVIDLVCPFAKGGKVGLFGGAGVGKTVNMMELINNIAKQHSGLSVFAGVGERTREGNDFYHEMEESNVLDKVAMVFGQMNEPPGNRLRVALTGLTMAEKFRDEGRDILFFVDNIYRYTLAGTEVSALLGRMPSAVGYQPTLAEEMGVLQERITSTKTGSITSIQAVYVPADDLTDPSPATTFQHLDSTVVLSRDIASLGIYPAVDPLDSTSRQLDPQVVGEEHYVVARGVQQTLQRYKELRDIIAILGMDELSPEDKQAVARARKIERFLSQPFHVAEVFTGSPGKYVPLAETIRGFKMIVDGECDSLPEQAFYMVGTIDEAFEKAKSLK</sequence>
<dbReference type="CDD" id="cd01133">
    <property type="entry name" value="F1-ATPase_beta_CD"/>
    <property type="match status" value="1"/>
</dbReference>
<proteinExistence type="inferred from homology"/>
<dbReference type="Gene3D" id="2.40.10.170">
    <property type="match status" value="1"/>
</dbReference>
<dbReference type="STRING" id="1247726.MIM_c07520"/>
<dbReference type="Proteomes" id="UP000019095">
    <property type="component" value="Chromosome"/>
</dbReference>
<dbReference type="Pfam" id="PF22919">
    <property type="entry name" value="ATP-synt_VA_C"/>
    <property type="match status" value="1"/>
</dbReference>
<comment type="subcellular location">
    <subcellularLocation>
        <location evidence="12">Cell membrane</location>
        <topology evidence="12">Peripheral membrane protein</topology>
    </subcellularLocation>
    <subcellularLocation>
        <location evidence="1">Membrane</location>
        <topology evidence="1">Peripheral membrane protein</topology>
    </subcellularLocation>
</comment>
<dbReference type="GO" id="GO:0005524">
    <property type="term" value="F:ATP binding"/>
    <property type="evidence" value="ECO:0007669"/>
    <property type="project" value="UniProtKB-UniRule"/>
</dbReference>
<dbReference type="EC" id="7.1.2.2" evidence="12"/>
<dbReference type="InterPro" id="IPR003593">
    <property type="entry name" value="AAA+_ATPase"/>
</dbReference>
<dbReference type="PATRIC" id="fig|1247726.3.peg.815"/>
<keyword evidence="14" id="KW-0378">Hydrolase</keyword>
<keyword evidence="10 12" id="KW-0139">CF(1)</keyword>
<dbReference type="KEGG" id="amim:MIM_c07520"/>
<keyword evidence="6 12" id="KW-0067">ATP-binding</keyword>
<dbReference type="FunFam" id="3.40.50.300:FF:000004">
    <property type="entry name" value="ATP synthase subunit beta"/>
    <property type="match status" value="1"/>
</dbReference>
<evidence type="ECO:0000256" key="11">
    <source>
        <dbReference type="ARBA" id="ARBA00023310"/>
    </source>
</evidence>
<dbReference type="GO" id="GO:0046933">
    <property type="term" value="F:proton-transporting ATP synthase activity, rotational mechanism"/>
    <property type="evidence" value="ECO:0007669"/>
    <property type="project" value="UniProtKB-UniRule"/>
</dbReference>
<dbReference type="InterPro" id="IPR036121">
    <property type="entry name" value="ATPase_F1/V1/A1_a/bsu_N_sf"/>
</dbReference>
<evidence type="ECO:0000256" key="1">
    <source>
        <dbReference type="ARBA" id="ARBA00004170"/>
    </source>
</evidence>
<dbReference type="GO" id="GO:0016787">
    <property type="term" value="F:hydrolase activity"/>
    <property type="evidence" value="ECO:0007669"/>
    <property type="project" value="UniProtKB-KW"/>
</dbReference>
<evidence type="ECO:0000256" key="10">
    <source>
        <dbReference type="ARBA" id="ARBA00023196"/>
    </source>
</evidence>
<dbReference type="eggNOG" id="COG0055">
    <property type="taxonomic scope" value="Bacteria"/>
</dbReference>
<dbReference type="Pfam" id="PF02874">
    <property type="entry name" value="ATP-synt_ab_N"/>
    <property type="match status" value="1"/>
</dbReference>
<dbReference type="HAMAP" id="MF_01347">
    <property type="entry name" value="ATP_synth_beta_bact"/>
    <property type="match status" value="1"/>
</dbReference>
<keyword evidence="4 12" id="KW-0547">Nucleotide-binding</keyword>
<dbReference type="PANTHER" id="PTHR15184:SF71">
    <property type="entry name" value="ATP SYNTHASE SUBUNIT BETA, MITOCHONDRIAL"/>
    <property type="match status" value="1"/>
</dbReference>
<dbReference type="NCBIfam" id="TIGR01039">
    <property type="entry name" value="atpD"/>
    <property type="match status" value="1"/>
</dbReference>
<evidence type="ECO:0000256" key="3">
    <source>
        <dbReference type="ARBA" id="ARBA00022448"/>
    </source>
</evidence>
<keyword evidence="5 12" id="KW-0375">Hydrogen ion transport</keyword>
<dbReference type="PANTHER" id="PTHR15184">
    <property type="entry name" value="ATP SYNTHASE"/>
    <property type="match status" value="1"/>
</dbReference>
<dbReference type="InterPro" id="IPR050053">
    <property type="entry name" value="ATPase_alpha/beta_chains"/>
</dbReference>
<keyword evidence="12" id="KW-1003">Cell membrane</keyword>
<comment type="similarity">
    <text evidence="2 12">Belongs to the ATPase alpha/beta chains family.</text>
</comment>
<evidence type="ECO:0000256" key="6">
    <source>
        <dbReference type="ARBA" id="ARBA00022840"/>
    </source>
</evidence>
<dbReference type="GO" id="GO:0045259">
    <property type="term" value="C:proton-transporting ATP synthase complex"/>
    <property type="evidence" value="ECO:0007669"/>
    <property type="project" value="UniProtKB-KW"/>
</dbReference>
<dbReference type="AlphaFoldDB" id="W0PCT9"/>
<evidence type="ECO:0000256" key="4">
    <source>
        <dbReference type="ARBA" id="ARBA00022741"/>
    </source>
</evidence>
<protein>
    <recommendedName>
        <fullName evidence="12">ATP synthase subunit beta</fullName>
        <ecNumber evidence="12">7.1.2.2</ecNumber>
    </recommendedName>
    <alternativeName>
        <fullName evidence="12">ATP synthase F1 sector subunit beta</fullName>
    </alternativeName>
    <alternativeName>
        <fullName evidence="12">F-ATPase subunit beta</fullName>
    </alternativeName>
</protein>
<evidence type="ECO:0000313" key="14">
    <source>
        <dbReference type="EMBL" id="AHG62853.1"/>
    </source>
</evidence>
<reference evidence="14 15" key="1">
    <citation type="journal article" date="2014" name="Microbiology">
        <title>Unravelling the complete genome sequence of Advenella mimigardefordensis strain DPN7T and novel insights in the catabolism of the xenobiotic polythioester precursor 3,3'-dithiodipropionate.</title>
        <authorList>
            <person name="Wubbeler J.H."/>
            <person name="Hiessl S."/>
            <person name="Schuldes J."/>
            <person name="Thurmer A."/>
            <person name="Daniel R."/>
            <person name="Steinbuchel A."/>
        </authorList>
    </citation>
    <scope>NUCLEOTIDE SEQUENCE [LARGE SCALE GENOMIC DNA]</scope>
    <source>
        <strain evidence="15">DSM 17166 / LMG 22922 / DPN7</strain>
    </source>
</reference>
<comment type="function">
    <text evidence="12">Produces ATP from ADP in the presence of a proton gradient across the membrane. The catalytic sites are hosted primarily by the beta subunits.</text>
</comment>
<dbReference type="InterPro" id="IPR000194">
    <property type="entry name" value="ATPase_F1/V1/A1_a/bsu_nucl-bd"/>
</dbReference>
<keyword evidence="3 12" id="KW-0813">Transport</keyword>
<feature type="binding site" evidence="12">
    <location>
        <begin position="155"/>
        <end position="162"/>
    </location>
    <ligand>
        <name>ATP</name>
        <dbReference type="ChEBI" id="CHEBI:30616"/>
    </ligand>
</feature>
<evidence type="ECO:0000259" key="13">
    <source>
        <dbReference type="SMART" id="SM00382"/>
    </source>
</evidence>
<keyword evidence="9 12" id="KW-0472">Membrane</keyword>
<evidence type="ECO:0000256" key="8">
    <source>
        <dbReference type="ARBA" id="ARBA00023065"/>
    </source>
</evidence>